<name>A0A8J4TMD1_9TREM</name>
<comment type="caution">
    <text evidence="1">The sequence shown here is derived from an EMBL/GenBank/DDBJ whole genome shotgun (WGS) entry which is preliminary data.</text>
</comment>
<accession>A0A8J4TMD1</accession>
<keyword evidence="2" id="KW-1185">Reference proteome</keyword>
<dbReference type="PANTHER" id="PTHR47331">
    <property type="entry name" value="PHD-TYPE DOMAIN-CONTAINING PROTEIN"/>
    <property type="match status" value="1"/>
</dbReference>
<organism evidence="1 2">
    <name type="scientific">Paragonimus heterotremus</name>
    <dbReference type="NCBI Taxonomy" id="100268"/>
    <lineage>
        <taxon>Eukaryota</taxon>
        <taxon>Metazoa</taxon>
        <taxon>Spiralia</taxon>
        <taxon>Lophotrochozoa</taxon>
        <taxon>Platyhelminthes</taxon>
        <taxon>Trematoda</taxon>
        <taxon>Digenea</taxon>
        <taxon>Plagiorchiida</taxon>
        <taxon>Troglotremata</taxon>
        <taxon>Troglotrematidae</taxon>
        <taxon>Paragonimus</taxon>
    </lineage>
</organism>
<evidence type="ECO:0000313" key="1">
    <source>
        <dbReference type="EMBL" id="KAF5402254.1"/>
    </source>
</evidence>
<protein>
    <submittedName>
        <fullName evidence="1">Uncharacterized protein</fullName>
    </submittedName>
</protein>
<gene>
    <name evidence="1" type="ORF">PHET_04366</name>
</gene>
<evidence type="ECO:0000313" key="2">
    <source>
        <dbReference type="Proteomes" id="UP000748531"/>
    </source>
</evidence>
<reference evidence="1" key="1">
    <citation type="submission" date="2019-05" db="EMBL/GenBank/DDBJ databases">
        <title>Annotation for the trematode Paragonimus heterotremus.</title>
        <authorList>
            <person name="Choi Y.-J."/>
        </authorList>
    </citation>
    <scope>NUCLEOTIDE SEQUENCE</scope>
    <source>
        <strain evidence="1">LC</strain>
    </source>
</reference>
<dbReference type="Pfam" id="PF03564">
    <property type="entry name" value="DUF1759"/>
    <property type="match status" value="1"/>
</dbReference>
<dbReference type="Proteomes" id="UP000748531">
    <property type="component" value="Unassembled WGS sequence"/>
</dbReference>
<proteinExistence type="predicted"/>
<dbReference type="OrthoDB" id="6283219at2759"/>
<dbReference type="AlphaFoldDB" id="A0A8J4TMD1"/>
<sequence length="408" mass="46307">MSQQTEDFYPPELSQYSIAGTASVNSHVRQLQRDRELEVGLARLRIQEAEERIELERMIQQRTKLDSDEYECKSLGDLNKLPIEAPAFLRATERQTDLPRREIQRFAGNPKSYCPSTKAFGSGVENRTNYNHARLDYLIQYCDGPAEASTQHCAILEEDWGYIVAKEVLRKRFGQNHMMTKAHTDEVLDDPRLTDNDSAALVRWADEAALITRSSREPRFTGLTRFVEERADAASLRYGELAISLKCELYDGSRQMKARPNPVGSRRNIHLVQSDGSITRSVCGSRLRCSNCEDSHSPDQCPLFLSKSIVQRFEIVRTRKLCLQCLKANHMAKDRGSNRSCNVQGCERKRHRPLHSDSPVTVAEDATIVTDQHAVGFHLHETPQPSTERAQVALAVIPITVRYGRNIV</sequence>
<dbReference type="EMBL" id="LUCH01001929">
    <property type="protein sequence ID" value="KAF5402254.1"/>
    <property type="molecule type" value="Genomic_DNA"/>
</dbReference>
<dbReference type="InterPro" id="IPR005312">
    <property type="entry name" value="DUF1759"/>
</dbReference>